<dbReference type="EMBL" id="GBRH01278595">
    <property type="protein sequence ID" value="JAD19300.1"/>
    <property type="molecule type" value="Transcribed_RNA"/>
</dbReference>
<name>A0A0A8Y277_ARUDO</name>
<dbReference type="AlphaFoldDB" id="A0A0A8Y277"/>
<reference evidence="1" key="2">
    <citation type="journal article" date="2015" name="Data Brief">
        <title>Shoot transcriptome of the giant reed, Arundo donax.</title>
        <authorList>
            <person name="Barrero R.A."/>
            <person name="Guerrero F.D."/>
            <person name="Moolhuijzen P."/>
            <person name="Goolsby J.A."/>
            <person name="Tidwell J."/>
            <person name="Bellgard S.E."/>
            <person name="Bellgard M.I."/>
        </authorList>
    </citation>
    <scope>NUCLEOTIDE SEQUENCE</scope>
    <source>
        <tissue evidence="1">Shoot tissue taken approximately 20 cm above the soil surface</tissue>
    </source>
</reference>
<reference evidence="1" key="1">
    <citation type="submission" date="2014-09" db="EMBL/GenBank/DDBJ databases">
        <authorList>
            <person name="Magalhaes I.L.F."/>
            <person name="Oliveira U."/>
            <person name="Santos F.R."/>
            <person name="Vidigal T.H.D.A."/>
            <person name="Brescovit A.D."/>
            <person name="Santos A.J."/>
        </authorList>
    </citation>
    <scope>NUCLEOTIDE SEQUENCE</scope>
    <source>
        <tissue evidence="1">Shoot tissue taken approximately 20 cm above the soil surface</tissue>
    </source>
</reference>
<evidence type="ECO:0000313" key="1">
    <source>
        <dbReference type="EMBL" id="JAD19300.1"/>
    </source>
</evidence>
<proteinExistence type="predicted"/>
<sequence>MSDLSLNLHEKMSAAIAALKKRAVLKTM</sequence>
<accession>A0A0A8Y277</accession>
<organism evidence="1">
    <name type="scientific">Arundo donax</name>
    <name type="common">Giant reed</name>
    <name type="synonym">Donax arundinaceus</name>
    <dbReference type="NCBI Taxonomy" id="35708"/>
    <lineage>
        <taxon>Eukaryota</taxon>
        <taxon>Viridiplantae</taxon>
        <taxon>Streptophyta</taxon>
        <taxon>Embryophyta</taxon>
        <taxon>Tracheophyta</taxon>
        <taxon>Spermatophyta</taxon>
        <taxon>Magnoliopsida</taxon>
        <taxon>Liliopsida</taxon>
        <taxon>Poales</taxon>
        <taxon>Poaceae</taxon>
        <taxon>PACMAD clade</taxon>
        <taxon>Arundinoideae</taxon>
        <taxon>Arundineae</taxon>
        <taxon>Arundo</taxon>
    </lineage>
</organism>
<protein>
    <submittedName>
        <fullName evidence="1">Uncharacterized protein</fullName>
    </submittedName>
</protein>